<dbReference type="Proteomes" id="UP000186143">
    <property type="component" value="Unassembled WGS sequence"/>
</dbReference>
<dbReference type="AlphaFoldDB" id="A0A1Q9AN35"/>
<evidence type="ECO:0000313" key="1">
    <source>
        <dbReference type="EMBL" id="OLP56810.1"/>
    </source>
</evidence>
<evidence type="ECO:0000313" key="2">
    <source>
        <dbReference type="Proteomes" id="UP000186143"/>
    </source>
</evidence>
<proteinExistence type="predicted"/>
<sequence>MTEVRSKPSRDTLLRRLHKAHETWPTRLEDRAALVEKAFLALDEEAQRLALALQADYVEILSGKVCRYNLYFSERRWERLTDADFAELARRRAAPKFVPVPPFGKLWFALRMRALLAGPEAINLPLDLRASTEEFYAGWVQINPERGQRLLARRGVAVATDGTLIFPEDFETRDIVRRYRDEGYPEVKRLHEDALARRAGSTDAAHAPLADLVEAVPAGSQLLAEWRALEEVTGWPLLPDMGSHPGHAYYPPGGPDELGAFQQAVKAILGEGR</sequence>
<protein>
    <submittedName>
        <fullName evidence="1">Uncharacterized protein</fullName>
    </submittedName>
</protein>
<reference evidence="1 2" key="1">
    <citation type="submission" date="2016-09" db="EMBL/GenBank/DDBJ databases">
        <title>Rhizobium sp. nov., a novel species isolated from the rice rhizosphere.</title>
        <authorList>
            <person name="Zhao J."/>
            <person name="Zhang X."/>
        </authorList>
    </citation>
    <scope>NUCLEOTIDE SEQUENCE [LARGE SCALE GENOMIC DNA]</scope>
    <source>
        <strain evidence="1 2">MH17</strain>
    </source>
</reference>
<comment type="caution">
    <text evidence="1">The sequence shown here is derived from an EMBL/GenBank/DDBJ whole genome shotgun (WGS) entry which is preliminary data.</text>
</comment>
<name>A0A1Q9AN35_9HYPH</name>
<dbReference type="STRING" id="1672749.BJF92_12120"/>
<gene>
    <name evidence="1" type="ORF">BJF92_12120</name>
</gene>
<organism evidence="1 2">
    <name type="scientific">Xaviernesmea rhizosphaerae</name>
    <dbReference type="NCBI Taxonomy" id="1672749"/>
    <lineage>
        <taxon>Bacteria</taxon>
        <taxon>Pseudomonadati</taxon>
        <taxon>Pseudomonadota</taxon>
        <taxon>Alphaproteobacteria</taxon>
        <taxon>Hyphomicrobiales</taxon>
        <taxon>Rhizobiaceae</taxon>
        <taxon>Rhizobium/Agrobacterium group</taxon>
        <taxon>Xaviernesmea</taxon>
    </lineage>
</organism>
<accession>A0A1Q9AN35</accession>
<dbReference type="EMBL" id="MKIO01000021">
    <property type="protein sequence ID" value="OLP56810.1"/>
    <property type="molecule type" value="Genomic_DNA"/>
</dbReference>
<dbReference type="OrthoDB" id="7864318at2"/>
<dbReference type="RefSeq" id="WP_075633831.1">
    <property type="nucleotide sequence ID" value="NZ_MKIO01000021.1"/>
</dbReference>